<comment type="subcellular location">
    <subcellularLocation>
        <location evidence="5">Cytoplasm</location>
    </subcellularLocation>
</comment>
<evidence type="ECO:0000256" key="2">
    <source>
        <dbReference type="ARBA" id="ARBA00022723"/>
    </source>
</evidence>
<feature type="binding site" evidence="5">
    <location>
        <position position="273"/>
    </location>
    <ligand>
        <name>NAD(+)</name>
        <dbReference type="ChEBI" id="CHEBI:57540"/>
    </ligand>
</feature>
<evidence type="ECO:0000313" key="8">
    <source>
        <dbReference type="EMBL" id="TKS55251.1"/>
    </source>
</evidence>
<keyword evidence="4 5" id="KW-0520">NAD</keyword>
<dbReference type="PANTHER" id="PTHR11085">
    <property type="entry name" value="NAD-DEPENDENT PROTEIN DEACYLASE SIRTUIN-5, MITOCHONDRIAL-RELATED"/>
    <property type="match status" value="1"/>
</dbReference>
<comment type="caution">
    <text evidence="8">The sequence shown here is derived from an EMBL/GenBank/DDBJ whole genome shotgun (WGS) entry which is preliminary data.</text>
</comment>
<feature type="binding site" evidence="5 6">
    <location>
        <position position="138"/>
    </location>
    <ligand>
        <name>Zn(2+)</name>
        <dbReference type="ChEBI" id="CHEBI:29105"/>
    </ligand>
</feature>
<comment type="cofactor">
    <cofactor evidence="5">
        <name>Zn(2+)</name>
        <dbReference type="ChEBI" id="CHEBI:29105"/>
    </cofactor>
    <text evidence="5">Binds 1 zinc ion per subunit.</text>
</comment>
<protein>
    <recommendedName>
        <fullName evidence="5">NAD-dependent protein deacetylase</fullName>
        <ecNumber evidence="5">2.3.1.286</ecNumber>
    </recommendedName>
    <alternativeName>
        <fullName evidence="5">Regulatory protein SIR2 homolog</fullName>
    </alternativeName>
</protein>
<dbReference type="InterPro" id="IPR003000">
    <property type="entry name" value="Sirtuin"/>
</dbReference>
<dbReference type="InterPro" id="IPR026591">
    <property type="entry name" value="Sirtuin_cat_small_dom_sf"/>
</dbReference>
<feature type="binding site" evidence="5 6">
    <location>
        <position position="189"/>
    </location>
    <ligand>
        <name>Zn(2+)</name>
        <dbReference type="ChEBI" id="CHEBI:29105"/>
    </ligand>
</feature>
<dbReference type="GO" id="GO:0005737">
    <property type="term" value="C:cytoplasm"/>
    <property type="evidence" value="ECO:0007669"/>
    <property type="project" value="UniProtKB-SubCell"/>
</dbReference>
<keyword evidence="5" id="KW-0963">Cytoplasm</keyword>
<dbReference type="SUPFAM" id="SSF52467">
    <property type="entry name" value="DHS-like NAD/FAD-binding domain"/>
    <property type="match status" value="1"/>
</dbReference>
<evidence type="ECO:0000256" key="5">
    <source>
        <dbReference type="HAMAP-Rule" id="MF_01967"/>
    </source>
</evidence>
<comment type="catalytic activity">
    <reaction evidence="5">
        <text>N(6)-acetyl-L-lysyl-[protein] + NAD(+) + H2O = 2''-O-acetyl-ADP-D-ribose + nicotinamide + L-lysyl-[protein]</text>
        <dbReference type="Rhea" id="RHEA:43636"/>
        <dbReference type="Rhea" id="RHEA-COMP:9752"/>
        <dbReference type="Rhea" id="RHEA-COMP:10731"/>
        <dbReference type="ChEBI" id="CHEBI:15377"/>
        <dbReference type="ChEBI" id="CHEBI:17154"/>
        <dbReference type="ChEBI" id="CHEBI:29969"/>
        <dbReference type="ChEBI" id="CHEBI:57540"/>
        <dbReference type="ChEBI" id="CHEBI:61930"/>
        <dbReference type="ChEBI" id="CHEBI:83767"/>
        <dbReference type="EC" id="2.3.1.286"/>
    </reaction>
</comment>
<evidence type="ECO:0000256" key="1">
    <source>
        <dbReference type="ARBA" id="ARBA00022679"/>
    </source>
</evidence>
<evidence type="ECO:0000256" key="3">
    <source>
        <dbReference type="ARBA" id="ARBA00022833"/>
    </source>
</evidence>
<evidence type="ECO:0000256" key="4">
    <source>
        <dbReference type="ARBA" id="ARBA00023027"/>
    </source>
</evidence>
<dbReference type="NCBIfam" id="NF003738">
    <property type="entry name" value="PRK05333.1"/>
    <property type="match status" value="1"/>
</dbReference>
<dbReference type="InterPro" id="IPR026590">
    <property type="entry name" value="Ssirtuin_cat_dom"/>
</dbReference>
<dbReference type="Proteomes" id="UP000298681">
    <property type="component" value="Unassembled WGS sequence"/>
</dbReference>
<dbReference type="GO" id="GO:0070403">
    <property type="term" value="F:NAD+ binding"/>
    <property type="evidence" value="ECO:0007669"/>
    <property type="project" value="UniProtKB-UniRule"/>
</dbReference>
<comment type="similarity">
    <text evidence="5">Belongs to the sirtuin family. Class II subfamily.</text>
</comment>
<keyword evidence="9" id="KW-1185">Reference proteome</keyword>
<dbReference type="Gene3D" id="3.30.1600.10">
    <property type="entry name" value="SIR2/SIRT2 'Small Domain"/>
    <property type="match status" value="1"/>
</dbReference>
<evidence type="ECO:0000259" key="7">
    <source>
        <dbReference type="PROSITE" id="PS50305"/>
    </source>
</evidence>
<organism evidence="8 9">
    <name type="scientific">Luteimonas yindakuii</name>
    <dbReference type="NCBI Taxonomy" id="2565782"/>
    <lineage>
        <taxon>Bacteria</taxon>
        <taxon>Pseudomonadati</taxon>
        <taxon>Pseudomonadota</taxon>
        <taxon>Gammaproteobacteria</taxon>
        <taxon>Lysobacterales</taxon>
        <taxon>Lysobacteraceae</taxon>
        <taxon>Luteimonas</taxon>
    </lineage>
</organism>
<sequence>MQLLPSPPATTVDDDASRLADWLSQHRRVFVLTGAGCSTASGIPGYRGDDGRWTRPPPVTWQGFTGDPAIYRRYWARSHVGWPRFDRARPNEAHHALAALDDGGLLSVLVTQNVDGLHQRAGSRRVIDLHGRLDAVVCLGCGDRLSRASLQARLLSLNPCWSPGPAASAPDGDADIDEEAEQDFVPPQCMRCGGLLKPDVVFFGENVPRARYGATLDAFERADAMVVAGSSLMVYSGFRFARMAHERGLPLAILNRGITRADGLAGLRLDGDLGGTLATAVRRLHLHDRLEVTAPDDQRGAR</sequence>
<feature type="binding site" evidence="5">
    <location>
        <begin position="112"/>
        <end position="115"/>
    </location>
    <ligand>
        <name>NAD(+)</name>
        <dbReference type="ChEBI" id="CHEBI:57540"/>
    </ligand>
</feature>
<name>A0A4Z1RNE1_9GAMM</name>
<dbReference type="InterPro" id="IPR026587">
    <property type="entry name" value="Sirtuin_class_II"/>
</dbReference>
<proteinExistence type="inferred from homology"/>
<feature type="active site" description="Proton acceptor" evidence="5 6">
    <location>
        <position position="130"/>
    </location>
</feature>
<dbReference type="HAMAP" id="MF_01967">
    <property type="entry name" value="Sirtuin_ClassII"/>
    <property type="match status" value="1"/>
</dbReference>
<dbReference type="GO" id="GO:0017136">
    <property type="term" value="F:histone deacetylase activity, NAD-dependent"/>
    <property type="evidence" value="ECO:0007669"/>
    <property type="project" value="TreeGrafter"/>
</dbReference>
<feature type="binding site" evidence="5">
    <location>
        <begin position="229"/>
        <end position="231"/>
    </location>
    <ligand>
        <name>NAD(+)</name>
        <dbReference type="ChEBI" id="CHEBI:57540"/>
    </ligand>
</feature>
<keyword evidence="1 5" id="KW-0808">Transferase</keyword>
<reference evidence="8 9" key="1">
    <citation type="submission" date="2019-01" db="EMBL/GenBank/DDBJ databases">
        <authorList>
            <person name="Zhang S."/>
        </authorList>
    </citation>
    <scope>NUCLEOTIDE SEQUENCE [LARGE SCALE GENOMIC DNA]</scope>
    <source>
        <strain evidence="8 9">1626</strain>
    </source>
</reference>
<dbReference type="AlphaFoldDB" id="A0A4Z1RNE1"/>
<dbReference type="Gene3D" id="3.40.50.1220">
    <property type="entry name" value="TPP-binding domain"/>
    <property type="match status" value="1"/>
</dbReference>
<dbReference type="InterPro" id="IPR050134">
    <property type="entry name" value="NAD-dep_sirtuin_deacylases"/>
</dbReference>
<feature type="binding site" evidence="5">
    <location>
        <begin position="255"/>
        <end position="257"/>
    </location>
    <ligand>
        <name>NAD(+)</name>
        <dbReference type="ChEBI" id="CHEBI:57540"/>
    </ligand>
</feature>
<evidence type="ECO:0000313" key="9">
    <source>
        <dbReference type="Proteomes" id="UP000298681"/>
    </source>
</evidence>
<accession>A0A4Z1RNE1</accession>
<dbReference type="EC" id="2.3.1.286" evidence="5"/>
<dbReference type="InterPro" id="IPR029035">
    <property type="entry name" value="DHS-like_NAD/FAD-binding_dom"/>
</dbReference>
<keyword evidence="2 5" id="KW-0479">Metal-binding</keyword>
<comment type="caution">
    <text evidence="5">Lacks conserved residue(s) required for the propagation of feature annotation.</text>
</comment>
<feature type="binding site" evidence="5 6">
    <location>
        <position position="192"/>
    </location>
    <ligand>
        <name>Zn(2+)</name>
        <dbReference type="ChEBI" id="CHEBI:29105"/>
    </ligand>
</feature>
<comment type="function">
    <text evidence="5">NAD-dependent protein deacetylase which modulates the activities of several enzymes which are inactive in their acetylated form.</text>
</comment>
<dbReference type="GO" id="GO:0008270">
    <property type="term" value="F:zinc ion binding"/>
    <property type="evidence" value="ECO:0007669"/>
    <property type="project" value="UniProtKB-UniRule"/>
</dbReference>
<dbReference type="EMBL" id="SPUH01000001">
    <property type="protein sequence ID" value="TKS55251.1"/>
    <property type="molecule type" value="Genomic_DNA"/>
</dbReference>
<gene>
    <name evidence="5" type="primary">cobB</name>
    <name evidence="8" type="ORF">E4582_02600</name>
</gene>
<keyword evidence="3 5" id="KW-0862">Zinc</keyword>
<evidence type="ECO:0000256" key="6">
    <source>
        <dbReference type="PROSITE-ProRule" id="PRU00236"/>
    </source>
</evidence>
<dbReference type="PANTHER" id="PTHR11085:SF10">
    <property type="entry name" value="NAD-DEPENDENT PROTEIN DEACYLASE SIRTUIN-5, MITOCHONDRIAL-RELATED"/>
    <property type="match status" value="1"/>
</dbReference>
<dbReference type="Pfam" id="PF02146">
    <property type="entry name" value="SIR2"/>
    <property type="match status" value="1"/>
</dbReference>
<feature type="domain" description="Deacetylase sirtuin-type" evidence="7">
    <location>
        <begin position="9"/>
        <end position="287"/>
    </location>
</feature>
<feature type="binding site" evidence="5 6">
    <location>
        <position position="141"/>
    </location>
    <ligand>
        <name>Zn(2+)</name>
        <dbReference type="ChEBI" id="CHEBI:29105"/>
    </ligand>
</feature>
<dbReference type="PROSITE" id="PS50305">
    <property type="entry name" value="SIRTUIN"/>
    <property type="match status" value="1"/>
</dbReference>